<dbReference type="Pfam" id="PF13413">
    <property type="entry name" value="HTH_25"/>
    <property type="match status" value="1"/>
</dbReference>
<keyword evidence="1" id="KW-0472">Membrane</keyword>
<dbReference type="SUPFAM" id="SSF47413">
    <property type="entry name" value="lambda repressor-like DNA-binding domains"/>
    <property type="match status" value="1"/>
</dbReference>
<keyword evidence="4" id="KW-1185">Reference proteome</keyword>
<dbReference type="PANTHER" id="PTHR34475">
    <property type="match status" value="1"/>
</dbReference>
<dbReference type="InterPro" id="IPR010982">
    <property type="entry name" value="Lambda_DNA-bd_dom_sf"/>
</dbReference>
<feature type="transmembrane region" description="Helical" evidence="1">
    <location>
        <begin position="111"/>
        <end position="132"/>
    </location>
</feature>
<dbReference type="Pfam" id="PF13464">
    <property type="entry name" value="RodZ_C"/>
    <property type="match status" value="1"/>
</dbReference>
<sequence length="268" mass="29883">MKENPLNVQQQQVEKLKELGSHLRQFRQEQSLSLEEVGEKTRIQVRLLRAIEESHWAILPEPVYIKGFIKRYAEALGMNGAEFSRDFPTGPVFQFIKPTWQRLPSAQLRPVHLYLLYVFLVIGAVNGLSYFVNRSALEVSSNSESFRRSIEQQEGVDKVVQINSNSPEEKSGPLIPAVLSSSSQNGKPVRVGVTVKSDSWIRVVVDGKTQFEGTLPQGTQRTWVAEEKLIVRAGNAGAVLIAVNDEKAKKLGDPGKVREVTFAANSKS</sequence>
<protein>
    <submittedName>
        <fullName evidence="3">DUF4115 domain-containing protein</fullName>
    </submittedName>
</protein>
<evidence type="ECO:0000313" key="4">
    <source>
        <dbReference type="Proteomes" id="UP001442494"/>
    </source>
</evidence>
<dbReference type="RefSeq" id="WP_190424813.1">
    <property type="nucleotide sequence ID" value="NZ_JAMPKK010000014.1"/>
</dbReference>
<dbReference type="InterPro" id="IPR050400">
    <property type="entry name" value="Bact_Cytoskel_RodZ"/>
</dbReference>
<feature type="domain" description="Cytoskeleton protein RodZ-like C-terminal" evidence="2">
    <location>
        <begin position="193"/>
        <end position="261"/>
    </location>
</feature>
<gene>
    <name evidence="3" type="ORF">NDI37_08610</name>
</gene>
<keyword evidence="1" id="KW-0812">Transmembrane</keyword>
<accession>A0ABV0JM56</accession>
<comment type="caution">
    <text evidence="3">The sequence shown here is derived from an EMBL/GenBank/DDBJ whole genome shotgun (WGS) entry which is preliminary data.</text>
</comment>
<dbReference type="Proteomes" id="UP001442494">
    <property type="component" value="Unassembled WGS sequence"/>
</dbReference>
<name>A0ABV0JM56_9CYAN</name>
<organism evidence="3 4">
    <name type="scientific">Funiculus sociatus GB2-A5</name>
    <dbReference type="NCBI Taxonomy" id="2933946"/>
    <lineage>
        <taxon>Bacteria</taxon>
        <taxon>Bacillati</taxon>
        <taxon>Cyanobacteriota</taxon>
        <taxon>Cyanophyceae</taxon>
        <taxon>Coleofasciculales</taxon>
        <taxon>Coleofasciculaceae</taxon>
        <taxon>Funiculus</taxon>
    </lineage>
</organism>
<dbReference type="InterPro" id="IPR001387">
    <property type="entry name" value="Cro/C1-type_HTH"/>
</dbReference>
<reference evidence="3 4" key="1">
    <citation type="submission" date="2022-04" db="EMBL/GenBank/DDBJ databases">
        <title>Positive selection, recombination, and allopatry shape intraspecific diversity of widespread and dominant cyanobacteria.</title>
        <authorList>
            <person name="Wei J."/>
            <person name="Shu W."/>
            <person name="Hu C."/>
        </authorList>
    </citation>
    <scope>NUCLEOTIDE SEQUENCE [LARGE SCALE GENOMIC DNA]</scope>
    <source>
        <strain evidence="3 4">GB2-A5</strain>
    </source>
</reference>
<dbReference type="PANTHER" id="PTHR34475:SF1">
    <property type="entry name" value="CYTOSKELETON PROTEIN RODZ"/>
    <property type="match status" value="1"/>
</dbReference>
<dbReference type="Gene3D" id="1.10.260.40">
    <property type="entry name" value="lambda repressor-like DNA-binding domains"/>
    <property type="match status" value="1"/>
</dbReference>
<keyword evidence="1" id="KW-1133">Transmembrane helix</keyword>
<evidence type="ECO:0000256" key="1">
    <source>
        <dbReference type="SAM" id="Phobius"/>
    </source>
</evidence>
<dbReference type="EMBL" id="JAMPKK010000014">
    <property type="protein sequence ID" value="MEP0864528.1"/>
    <property type="molecule type" value="Genomic_DNA"/>
</dbReference>
<proteinExistence type="predicted"/>
<evidence type="ECO:0000259" key="2">
    <source>
        <dbReference type="Pfam" id="PF13464"/>
    </source>
</evidence>
<dbReference type="InterPro" id="IPR025194">
    <property type="entry name" value="RodZ-like_C"/>
</dbReference>
<evidence type="ECO:0000313" key="3">
    <source>
        <dbReference type="EMBL" id="MEP0864528.1"/>
    </source>
</evidence>
<dbReference type="CDD" id="cd00093">
    <property type="entry name" value="HTH_XRE"/>
    <property type="match status" value="1"/>
</dbReference>